<reference evidence="1 2" key="1">
    <citation type="submission" date="2010-12" db="EMBL/GenBank/DDBJ databases">
        <title>The Genome Sequence of Clostridium symbiosum strain WAL-14163.</title>
        <authorList>
            <person name="Earl A."/>
            <person name="Ward D."/>
            <person name="Feldgarden M."/>
            <person name="Gevers D."/>
            <person name="Finegold S.M."/>
            <person name="Summanen P.H."/>
            <person name="Molitoris D.R."/>
            <person name="Vaisanen M.L."/>
            <person name="Daigneault M."/>
            <person name="Young S.K."/>
            <person name="Zeng Q."/>
            <person name="Gargeya S."/>
            <person name="Fitzgerald M."/>
            <person name="Haas B."/>
            <person name="Abouelleil A."/>
            <person name="Alvarado L."/>
            <person name="Arachchi H.M."/>
            <person name="Berlin A."/>
            <person name="Brown A."/>
            <person name="Chapman S.B."/>
            <person name="Chen Z."/>
            <person name="Dunbar C."/>
            <person name="Freedman E."/>
            <person name="Gearin G."/>
            <person name="Gellesch M."/>
            <person name="Goldberg J."/>
            <person name="Griggs A."/>
            <person name="Gujja S."/>
            <person name="Heilman E."/>
            <person name="Heiman D."/>
            <person name="Howarth C."/>
            <person name="Larson L."/>
            <person name="Lui A."/>
            <person name="MacDonald P.J.P."/>
            <person name="Mehta T."/>
            <person name="Montmayeur A."/>
            <person name="Murphy C."/>
            <person name="Neiman D."/>
            <person name="Pearson M."/>
            <person name="Priest M."/>
            <person name="Roberts A."/>
            <person name="Saif S."/>
            <person name="Shea T."/>
            <person name="Shenoy N."/>
            <person name="Sisk P."/>
            <person name="Stolte C."/>
            <person name="Sykes S."/>
            <person name="White J."/>
            <person name="Yandava C."/>
            <person name="Nusbaum C."/>
            <person name="Birren B."/>
        </authorList>
    </citation>
    <scope>NUCLEOTIDE SEQUENCE [LARGE SCALE GENOMIC DNA]</scope>
    <source>
        <strain evidence="1 2">WAL-14163</strain>
    </source>
</reference>
<evidence type="ECO:0000313" key="2">
    <source>
        <dbReference type="Proteomes" id="UP000002970"/>
    </source>
</evidence>
<comment type="caution">
    <text evidence="1">The sequence shown here is derived from an EMBL/GenBank/DDBJ whole genome shotgun (WGS) entry which is preliminary data.</text>
</comment>
<dbReference type="eggNOG" id="COG2227">
    <property type="taxonomic scope" value="Bacteria"/>
</dbReference>
<protein>
    <submittedName>
        <fullName evidence="1">Type III restriction protein res subunit</fullName>
    </submittedName>
</protein>
<accession>E7GHH6</accession>
<proteinExistence type="predicted"/>
<dbReference type="Gene3D" id="3.40.50.150">
    <property type="entry name" value="Vaccinia Virus protein VP39"/>
    <property type="match status" value="1"/>
</dbReference>
<dbReference type="EMBL" id="ADLQ01000011">
    <property type="protein sequence ID" value="EGA95809.1"/>
    <property type="molecule type" value="Genomic_DNA"/>
</dbReference>
<sequence>MCLKKIAAALVSRGVVYTSFKYGTEETERNGRYFTDMTEDKIKRLLDIVGLFLIEDMWITSDVRPGREDEKWLNLILRKKS</sequence>
<organism evidence="1 2">
    <name type="scientific">Clostridium symbiosum (strain WAL-14163)</name>
    <dbReference type="NCBI Taxonomy" id="742740"/>
    <lineage>
        <taxon>Bacteria</taxon>
        <taxon>Bacillati</taxon>
        <taxon>Bacillota</taxon>
        <taxon>Clostridia</taxon>
        <taxon>Lachnospirales</taxon>
        <taxon>Lachnospiraceae</taxon>
        <taxon>Otoolea</taxon>
    </lineage>
</organism>
<keyword evidence="2" id="KW-1185">Reference proteome</keyword>
<dbReference type="InterPro" id="IPR029063">
    <property type="entry name" value="SAM-dependent_MTases_sf"/>
</dbReference>
<dbReference type="AlphaFoldDB" id="E7GHH6"/>
<gene>
    <name evidence="1" type="ORF">HMPREF9474_00369</name>
</gene>
<evidence type="ECO:0000313" key="1">
    <source>
        <dbReference type="EMBL" id="EGA95809.1"/>
    </source>
</evidence>
<dbReference type="HOGENOM" id="CLU_197469_0_0_9"/>
<dbReference type="Proteomes" id="UP000002970">
    <property type="component" value="Unassembled WGS sequence"/>
</dbReference>
<name>E7GHH6_CLOS6</name>